<evidence type="ECO:0000256" key="1">
    <source>
        <dbReference type="SAM" id="MobiDB-lite"/>
    </source>
</evidence>
<evidence type="ECO:0000313" key="2">
    <source>
        <dbReference type="EMBL" id="KAJ4928948.1"/>
    </source>
</evidence>
<protein>
    <submittedName>
        <fullName evidence="2">Uncharacterized protein</fullName>
    </submittedName>
</protein>
<dbReference type="AlphaFoldDB" id="A0AAD6FCR6"/>
<keyword evidence="3" id="KW-1185">Reference proteome</keyword>
<evidence type="ECO:0000313" key="3">
    <source>
        <dbReference type="Proteomes" id="UP001219934"/>
    </source>
</evidence>
<comment type="caution">
    <text evidence="2">The sequence shown here is derived from an EMBL/GenBank/DDBJ whole genome shotgun (WGS) entry which is preliminary data.</text>
</comment>
<organism evidence="2 3">
    <name type="scientific">Pogonophryne albipinna</name>
    <dbReference type="NCBI Taxonomy" id="1090488"/>
    <lineage>
        <taxon>Eukaryota</taxon>
        <taxon>Metazoa</taxon>
        <taxon>Chordata</taxon>
        <taxon>Craniata</taxon>
        <taxon>Vertebrata</taxon>
        <taxon>Euteleostomi</taxon>
        <taxon>Actinopterygii</taxon>
        <taxon>Neopterygii</taxon>
        <taxon>Teleostei</taxon>
        <taxon>Neoteleostei</taxon>
        <taxon>Acanthomorphata</taxon>
        <taxon>Eupercaria</taxon>
        <taxon>Perciformes</taxon>
        <taxon>Notothenioidei</taxon>
        <taxon>Pogonophryne</taxon>
    </lineage>
</organism>
<dbReference type="Proteomes" id="UP001219934">
    <property type="component" value="Unassembled WGS sequence"/>
</dbReference>
<name>A0AAD6FCR6_9TELE</name>
<feature type="non-terminal residue" evidence="2">
    <location>
        <position position="1"/>
    </location>
</feature>
<accession>A0AAD6FCR6</accession>
<feature type="region of interest" description="Disordered" evidence="1">
    <location>
        <begin position="1"/>
        <end position="23"/>
    </location>
</feature>
<proteinExistence type="predicted"/>
<reference evidence="2" key="1">
    <citation type="submission" date="2022-11" db="EMBL/GenBank/DDBJ databases">
        <title>Chromosome-level genome of Pogonophryne albipinna.</title>
        <authorList>
            <person name="Jo E."/>
        </authorList>
    </citation>
    <scope>NUCLEOTIDE SEQUENCE</scope>
    <source>
        <strain evidence="2">SGF0006</strain>
        <tissue evidence="2">Muscle</tissue>
    </source>
</reference>
<feature type="region of interest" description="Disordered" evidence="1">
    <location>
        <begin position="81"/>
        <end position="146"/>
    </location>
</feature>
<gene>
    <name evidence="2" type="ORF">JOQ06_004570</name>
</gene>
<feature type="non-terminal residue" evidence="2">
    <location>
        <position position="146"/>
    </location>
</feature>
<sequence length="146" mass="16082">QTGSLCGQGVSDESRVLNTQRSQRATLTQQTERLCAAEDARHAAVLERYINKNQGRPESLDEEDRFWDKVLLAKTCAADRDRKPNWSSSFRLSPVHPHIPKEQKTPAGARKKGSAAAANMLPPLVPTPPTARLKGELNLGRCKTPS</sequence>
<dbReference type="EMBL" id="JAPTMU010000017">
    <property type="protein sequence ID" value="KAJ4928948.1"/>
    <property type="molecule type" value="Genomic_DNA"/>
</dbReference>